<protein>
    <recommendedName>
        <fullName evidence="6">MADF domain-containing protein</fullName>
    </recommendedName>
</protein>
<name>A0A2A4JNG9_HELVI</name>
<dbReference type="STRING" id="7102.A0A2A4JNG9"/>
<dbReference type="GO" id="GO:0098609">
    <property type="term" value="P:cell-cell adhesion"/>
    <property type="evidence" value="ECO:0007669"/>
    <property type="project" value="TreeGrafter"/>
</dbReference>
<dbReference type="FunFam" id="2.30.29.30:FF:000028">
    <property type="entry name" value="Talin 2"/>
    <property type="match status" value="1"/>
</dbReference>
<dbReference type="EMBL" id="NWSH01000974">
    <property type="protein sequence ID" value="PCG73326.1"/>
    <property type="molecule type" value="Genomic_DNA"/>
</dbReference>
<dbReference type="GO" id="GO:0030182">
    <property type="term" value="P:neuron differentiation"/>
    <property type="evidence" value="ECO:0007669"/>
    <property type="project" value="UniProtKB-ARBA"/>
</dbReference>
<feature type="domain" description="BESS" evidence="4">
    <location>
        <begin position="169"/>
        <end position="208"/>
    </location>
</feature>
<dbReference type="PROSITE" id="PS51031">
    <property type="entry name" value="BESS"/>
    <property type="match status" value="1"/>
</dbReference>
<evidence type="ECO:0000256" key="1">
    <source>
        <dbReference type="PROSITE-ProRule" id="PRU00371"/>
    </source>
</evidence>
<dbReference type="PANTHER" id="PTHR19981">
    <property type="entry name" value="TALIN"/>
    <property type="match status" value="1"/>
</dbReference>
<proteinExistence type="predicted"/>
<dbReference type="PROSITE" id="PS51029">
    <property type="entry name" value="MADF"/>
    <property type="match status" value="1"/>
</dbReference>
<dbReference type="GO" id="GO:0009887">
    <property type="term" value="P:animal organ morphogenesis"/>
    <property type="evidence" value="ECO:0007669"/>
    <property type="project" value="UniProtKB-ARBA"/>
</dbReference>
<comment type="caution">
    <text evidence="5">The sequence shown here is derived from an EMBL/GenBank/DDBJ whole genome shotgun (WGS) entry which is preliminary data.</text>
</comment>
<dbReference type="GO" id="GO:0005886">
    <property type="term" value="C:plasma membrane"/>
    <property type="evidence" value="ECO:0007669"/>
    <property type="project" value="TreeGrafter"/>
</dbReference>
<dbReference type="GO" id="GO:0030036">
    <property type="term" value="P:actin cytoskeleton organization"/>
    <property type="evidence" value="ECO:0007669"/>
    <property type="project" value="TreeGrafter"/>
</dbReference>
<dbReference type="Gene3D" id="2.30.29.30">
    <property type="entry name" value="Pleckstrin-homology domain (PH domain)/Phosphotyrosine-binding domain (PTB)"/>
    <property type="match status" value="1"/>
</dbReference>
<dbReference type="CDD" id="cd10569">
    <property type="entry name" value="FERM_C_Talin"/>
    <property type="match status" value="1"/>
</dbReference>
<dbReference type="SMART" id="SM00595">
    <property type="entry name" value="MADF"/>
    <property type="match status" value="1"/>
</dbReference>
<dbReference type="Gene3D" id="1.20.80.10">
    <property type="match status" value="1"/>
</dbReference>
<feature type="domain" description="MADF" evidence="3">
    <location>
        <begin position="12"/>
        <end position="98"/>
    </location>
</feature>
<dbReference type="InterPro" id="IPR019748">
    <property type="entry name" value="FERM_central"/>
</dbReference>
<feature type="domain" description="FERM" evidence="2">
    <location>
        <begin position="68"/>
        <end position="395"/>
    </location>
</feature>
<evidence type="ECO:0000259" key="3">
    <source>
        <dbReference type="PROSITE" id="PS51029"/>
    </source>
</evidence>
<dbReference type="PROSITE" id="PS50057">
    <property type="entry name" value="FERM_3"/>
    <property type="match status" value="1"/>
</dbReference>
<dbReference type="SMART" id="SM00295">
    <property type="entry name" value="B41"/>
    <property type="match status" value="1"/>
</dbReference>
<evidence type="ECO:0000313" key="5">
    <source>
        <dbReference type="EMBL" id="PCG73326.1"/>
    </source>
</evidence>
<dbReference type="Pfam" id="PF10545">
    <property type="entry name" value="MADF_DNA_bdg"/>
    <property type="match status" value="1"/>
</dbReference>
<gene>
    <name evidence="5" type="ORF">B5V51_14927</name>
</gene>
<dbReference type="GO" id="GO:0005634">
    <property type="term" value="C:nucleus"/>
    <property type="evidence" value="ECO:0007669"/>
    <property type="project" value="UniProtKB-SubCell"/>
</dbReference>
<dbReference type="InterPro" id="IPR004210">
    <property type="entry name" value="BESS_motif"/>
</dbReference>
<evidence type="ECO:0000259" key="2">
    <source>
        <dbReference type="PROSITE" id="PS50057"/>
    </source>
</evidence>
<dbReference type="CDD" id="cd14473">
    <property type="entry name" value="FERM_B-lobe"/>
    <property type="match status" value="1"/>
</dbReference>
<comment type="subcellular location">
    <subcellularLocation>
        <location evidence="1">Nucleus</location>
    </subcellularLocation>
</comment>
<dbReference type="GO" id="GO:0005737">
    <property type="term" value="C:cytoplasm"/>
    <property type="evidence" value="ECO:0007669"/>
    <property type="project" value="TreeGrafter"/>
</dbReference>
<dbReference type="InterPro" id="IPR014352">
    <property type="entry name" value="FERM/acyl-CoA-bd_prot_sf"/>
</dbReference>
<evidence type="ECO:0000259" key="4">
    <source>
        <dbReference type="PROSITE" id="PS51031"/>
    </source>
</evidence>
<dbReference type="SUPFAM" id="SSF50729">
    <property type="entry name" value="PH domain-like"/>
    <property type="match status" value="1"/>
</dbReference>
<dbReference type="InterPro" id="IPR006578">
    <property type="entry name" value="MADF-dom"/>
</dbReference>
<dbReference type="PANTHER" id="PTHR19981:SF1">
    <property type="entry name" value="RHEA, ISOFORM B"/>
    <property type="match status" value="1"/>
</dbReference>
<dbReference type="SUPFAM" id="SSF47031">
    <property type="entry name" value="Second domain of FERM"/>
    <property type="match status" value="1"/>
</dbReference>
<dbReference type="InterPro" id="IPR035963">
    <property type="entry name" value="FERM_2"/>
</dbReference>
<dbReference type="Pfam" id="PF02174">
    <property type="entry name" value="IRS"/>
    <property type="match status" value="1"/>
</dbReference>
<evidence type="ECO:0008006" key="6">
    <source>
        <dbReference type="Google" id="ProtNLM"/>
    </source>
</evidence>
<keyword evidence="1" id="KW-0539">Nucleus</keyword>
<sequence length="617" mass="70973">MPLPFNKNLDIKLLKLVKDNAILYNTRHSKYLDFDAREVVWQKIGDSLSRPALVCKSRWINIRDMMRRKIRERVRNPNAHSYKYKYEDELGFMMPYFKESAGTATSSEEYTDFLEDEACEVEMPAEVFVDETLDFEEPRETKPIFRKRQEEPNTSREFSEAMFQELSPTDPLDVFLLTIGSTLRKFTPYYLNQAKSKIFQVVQDYELQQIVNKDDQAPGSSDTTVQFAGIQCQVQLGDYQEGKHKPGFIENLEEYLPAQYSSAWNIEKKIFKEFAQHQGKTPLEAKFLYIKTARAMPTYGVTFFLVKEKQKDKKKLVPRLLGINAEAILRLDEVTKEILQQWPLTHVKTYHAGKSQTFTLNFGDYSDKEYSVKTQHCQRIRDILEGYIDIIRRRMLAPPAPAPPDSMAVCHDNVQMGTSNIIEHVTNYPGKIVTESFVGPNKIMPFDQGSHPHSGAQLTTIQQIVVTDHLKNQQYAIKGEFPLRGDMSPECIEALNKMNANSVKIVGLFTEPTEPHVKEAQKIVHTMQGEMPVVEKGIKETADKQTVDEMQKKLLDELQDLNSYLHKLSDSTKPGHVNPNEAKNAAENIADLTTQMFLSIDPKSRRRSELLRIPYKV</sequence>
<reference evidence="5" key="1">
    <citation type="submission" date="2017-09" db="EMBL/GenBank/DDBJ databases">
        <title>Contemporary evolution of a Lepidopteran species, Heliothis virescens, in response to modern agricultural practices.</title>
        <authorList>
            <person name="Fritz M.L."/>
            <person name="Deyonke A.M."/>
            <person name="Papanicolaou A."/>
            <person name="Micinski S."/>
            <person name="Westbrook J."/>
            <person name="Gould F."/>
        </authorList>
    </citation>
    <scope>NUCLEOTIDE SEQUENCE [LARGE SCALE GENOMIC DNA]</scope>
    <source>
        <strain evidence="5">HvINT-</strain>
        <tissue evidence="5">Whole body</tissue>
    </source>
</reference>
<dbReference type="InterPro" id="IPR011993">
    <property type="entry name" value="PH-like_dom_sf"/>
</dbReference>
<dbReference type="InterPro" id="IPR000299">
    <property type="entry name" value="FERM_domain"/>
</dbReference>
<organism evidence="5">
    <name type="scientific">Heliothis virescens</name>
    <name type="common">Tobacco budworm moth</name>
    <dbReference type="NCBI Taxonomy" id="7102"/>
    <lineage>
        <taxon>Eukaryota</taxon>
        <taxon>Metazoa</taxon>
        <taxon>Ecdysozoa</taxon>
        <taxon>Arthropoda</taxon>
        <taxon>Hexapoda</taxon>
        <taxon>Insecta</taxon>
        <taxon>Pterygota</taxon>
        <taxon>Neoptera</taxon>
        <taxon>Endopterygota</taxon>
        <taxon>Lepidoptera</taxon>
        <taxon>Glossata</taxon>
        <taxon>Ditrysia</taxon>
        <taxon>Noctuoidea</taxon>
        <taxon>Noctuidae</taxon>
        <taxon>Heliothinae</taxon>
        <taxon>Heliothis</taxon>
    </lineage>
</organism>
<dbReference type="SMART" id="SM01244">
    <property type="entry name" value="IRS"/>
    <property type="match status" value="1"/>
</dbReference>
<accession>A0A2A4JNG9</accession>
<dbReference type="GO" id="GO:0003677">
    <property type="term" value="F:DNA binding"/>
    <property type="evidence" value="ECO:0007669"/>
    <property type="project" value="InterPro"/>
</dbReference>
<dbReference type="InterPro" id="IPR019749">
    <property type="entry name" value="Band_41_domain"/>
</dbReference>
<dbReference type="InterPro" id="IPR002404">
    <property type="entry name" value="IRS_PTB"/>
</dbReference>
<dbReference type="AlphaFoldDB" id="A0A2A4JNG9"/>